<organism evidence="3 4">
    <name type="scientific">Sphingobium amiense</name>
    <dbReference type="NCBI Taxonomy" id="135719"/>
    <lineage>
        <taxon>Bacteria</taxon>
        <taxon>Pseudomonadati</taxon>
        <taxon>Pseudomonadota</taxon>
        <taxon>Alphaproteobacteria</taxon>
        <taxon>Sphingomonadales</taxon>
        <taxon>Sphingomonadaceae</taxon>
        <taxon>Sphingobium</taxon>
    </lineage>
</organism>
<keyword evidence="2" id="KW-0472">Membrane</keyword>
<evidence type="ECO:0000256" key="2">
    <source>
        <dbReference type="SAM" id="Phobius"/>
    </source>
</evidence>
<keyword evidence="2" id="KW-1133">Transmembrane helix</keyword>
<accession>A0A494WGE6</accession>
<dbReference type="Pfam" id="PF04956">
    <property type="entry name" value="TrbC"/>
    <property type="match status" value="1"/>
</dbReference>
<reference evidence="3 4" key="1">
    <citation type="submission" date="2018-05" db="EMBL/GenBank/DDBJ databases">
        <title>Complete Genome Sequence of the Nonylphenol-Degrading Bacterium Sphingobium amiense DSM 16289T.</title>
        <authorList>
            <person name="Ootsuka M."/>
            <person name="Nishizawa T."/>
            <person name="Ohta H."/>
        </authorList>
    </citation>
    <scope>NUCLEOTIDE SEQUENCE [LARGE SCALE GENOMIC DNA]</scope>
    <source>
        <strain evidence="3 4">DSM 16289</strain>
        <plasmid evidence="4">psamie_2 dna</plasmid>
    </source>
</reference>
<evidence type="ECO:0000256" key="1">
    <source>
        <dbReference type="SAM" id="MobiDB-lite"/>
    </source>
</evidence>
<dbReference type="InterPro" id="IPR007039">
    <property type="entry name" value="TrbC/VirB2"/>
</dbReference>
<keyword evidence="2" id="KW-0812">Transmembrane</keyword>
<gene>
    <name evidence="3" type="ORF">SAMIE_2000770</name>
</gene>
<evidence type="ECO:0008006" key="5">
    <source>
        <dbReference type="Google" id="ProtNLM"/>
    </source>
</evidence>
<dbReference type="AlphaFoldDB" id="A0A494WGE6"/>
<dbReference type="KEGG" id="sami:SAMIE_2000770"/>
<keyword evidence="3" id="KW-0614">Plasmid</keyword>
<proteinExistence type="predicted"/>
<protein>
    <recommendedName>
        <fullName evidence="5">Conjugal transfer protein TraA</fullName>
    </recommendedName>
</protein>
<feature type="region of interest" description="Disordered" evidence="1">
    <location>
        <begin position="38"/>
        <end position="58"/>
    </location>
</feature>
<sequence>MTVLVCTAGHPGSQRVPERFARGAKRLGLEEKFMSPATRRAGEGCSAGERGDSLRLGAEPPRLNRKEMLMQQVLKHGGRVELAILVIAALAFALLMFAGPAFAGADTTFDTALTKFTDFLEGSGGKIITVLSLAGGVVALASGRFSMGQIAIPVGVGVGAGTGVPIVTSTVTATI</sequence>
<dbReference type="Proteomes" id="UP000279959">
    <property type="component" value="Plasmid pSAMIE_2"/>
</dbReference>
<dbReference type="EMBL" id="AP018665">
    <property type="protein sequence ID" value="BBE00191.1"/>
    <property type="molecule type" value="Genomic_DNA"/>
</dbReference>
<geneLocation type="plasmid" evidence="4">
    <name>psamie_2 dna</name>
</geneLocation>
<evidence type="ECO:0000313" key="4">
    <source>
        <dbReference type="Proteomes" id="UP000279959"/>
    </source>
</evidence>
<name>A0A494WGE6_9SPHN</name>
<feature type="transmembrane region" description="Helical" evidence="2">
    <location>
        <begin position="123"/>
        <end position="141"/>
    </location>
</feature>
<keyword evidence="4" id="KW-1185">Reference proteome</keyword>
<evidence type="ECO:0000313" key="3">
    <source>
        <dbReference type="EMBL" id="BBE00191.1"/>
    </source>
</evidence>
<feature type="transmembrane region" description="Helical" evidence="2">
    <location>
        <begin position="82"/>
        <end position="103"/>
    </location>
</feature>